<dbReference type="Proteomes" id="UP000324222">
    <property type="component" value="Unassembled WGS sequence"/>
</dbReference>
<keyword evidence="2" id="KW-1185">Reference proteome</keyword>
<evidence type="ECO:0000313" key="1">
    <source>
        <dbReference type="EMBL" id="MPC30368.1"/>
    </source>
</evidence>
<proteinExistence type="predicted"/>
<sequence length="106" mass="11769">MVTPAKASGSSLRLLSVMLRREIFPVIHLPVSPFFMETDFSDTEAPAEPSTTMASGHGLAFSIISSMVTESSWKHKNRGASTILKRKDTGLYDFIFLTEVPEIHRL</sequence>
<dbReference type="EMBL" id="VSRR010002240">
    <property type="protein sequence ID" value="MPC30368.1"/>
    <property type="molecule type" value="Genomic_DNA"/>
</dbReference>
<organism evidence="1 2">
    <name type="scientific">Portunus trituberculatus</name>
    <name type="common">Swimming crab</name>
    <name type="synonym">Neptunus trituberculatus</name>
    <dbReference type="NCBI Taxonomy" id="210409"/>
    <lineage>
        <taxon>Eukaryota</taxon>
        <taxon>Metazoa</taxon>
        <taxon>Ecdysozoa</taxon>
        <taxon>Arthropoda</taxon>
        <taxon>Crustacea</taxon>
        <taxon>Multicrustacea</taxon>
        <taxon>Malacostraca</taxon>
        <taxon>Eumalacostraca</taxon>
        <taxon>Eucarida</taxon>
        <taxon>Decapoda</taxon>
        <taxon>Pleocyemata</taxon>
        <taxon>Brachyura</taxon>
        <taxon>Eubrachyura</taxon>
        <taxon>Portunoidea</taxon>
        <taxon>Portunidae</taxon>
        <taxon>Portuninae</taxon>
        <taxon>Portunus</taxon>
    </lineage>
</organism>
<gene>
    <name evidence="1" type="ORF">E2C01_023629</name>
</gene>
<name>A0A5B7E9K8_PORTR</name>
<evidence type="ECO:0000313" key="2">
    <source>
        <dbReference type="Proteomes" id="UP000324222"/>
    </source>
</evidence>
<accession>A0A5B7E9K8</accession>
<reference evidence="1 2" key="1">
    <citation type="submission" date="2019-05" db="EMBL/GenBank/DDBJ databases">
        <title>Another draft genome of Portunus trituberculatus and its Hox gene families provides insights of decapod evolution.</title>
        <authorList>
            <person name="Jeong J.-H."/>
            <person name="Song I."/>
            <person name="Kim S."/>
            <person name="Choi T."/>
            <person name="Kim D."/>
            <person name="Ryu S."/>
            <person name="Kim W."/>
        </authorList>
    </citation>
    <scope>NUCLEOTIDE SEQUENCE [LARGE SCALE GENOMIC DNA]</scope>
    <source>
        <tissue evidence="1">Muscle</tissue>
    </source>
</reference>
<protein>
    <submittedName>
        <fullName evidence="1">Uncharacterized protein</fullName>
    </submittedName>
</protein>
<comment type="caution">
    <text evidence="1">The sequence shown here is derived from an EMBL/GenBank/DDBJ whole genome shotgun (WGS) entry which is preliminary data.</text>
</comment>
<dbReference type="AlphaFoldDB" id="A0A5B7E9K8"/>